<evidence type="ECO:0000313" key="4">
    <source>
        <dbReference type="Proteomes" id="UP000266340"/>
    </source>
</evidence>
<comment type="caution">
    <text evidence="3">The sequence shown here is derived from an EMBL/GenBank/DDBJ whole genome shotgun (WGS) entry which is preliminary data.</text>
</comment>
<evidence type="ECO:0000313" key="3">
    <source>
        <dbReference type="EMBL" id="RIE02697.1"/>
    </source>
</evidence>
<evidence type="ECO:0000256" key="1">
    <source>
        <dbReference type="SAM" id="Coils"/>
    </source>
</evidence>
<dbReference type="NCBIfam" id="NF011990">
    <property type="entry name" value="PRK15446.2-6"/>
    <property type="match status" value="1"/>
</dbReference>
<keyword evidence="4" id="KW-1185">Reference proteome</keyword>
<keyword evidence="1" id="KW-0175">Coiled coil</keyword>
<feature type="coiled-coil region" evidence="1">
    <location>
        <begin position="196"/>
        <end position="223"/>
    </location>
</feature>
<dbReference type="PANTHER" id="PTHR43135">
    <property type="entry name" value="ALPHA-D-RIBOSE 1-METHYLPHOSPHONATE 5-TRIPHOSPHATE DIPHOSPHATASE"/>
    <property type="match status" value="1"/>
</dbReference>
<protein>
    <submittedName>
        <fullName evidence="3">Alpha-D-ribose 1-methylphosphonate 5-triphosphate diphosphatase</fullName>
        <ecNumber evidence="3">3.6.1.63</ecNumber>
    </submittedName>
</protein>
<keyword evidence="3" id="KW-0378">Hydrolase</keyword>
<dbReference type="AlphaFoldDB" id="A0A398CSC4"/>
<dbReference type="Pfam" id="PF01979">
    <property type="entry name" value="Amidohydro_1"/>
    <property type="match status" value="1"/>
</dbReference>
<dbReference type="InterPro" id="IPR006680">
    <property type="entry name" value="Amidohydro-rel"/>
</dbReference>
<dbReference type="PIRSF" id="PIRSF038971">
    <property type="entry name" value="PhnM"/>
    <property type="match status" value="1"/>
</dbReference>
<dbReference type="EMBL" id="QXJM01000039">
    <property type="protein sequence ID" value="RIE02697.1"/>
    <property type="molecule type" value="Genomic_DNA"/>
</dbReference>
<name>A0A398CSC4_9BACL</name>
<dbReference type="SUPFAM" id="SSF51338">
    <property type="entry name" value="Composite domain of metallo-dependent hydrolases"/>
    <property type="match status" value="1"/>
</dbReference>
<dbReference type="Gene3D" id="2.30.40.10">
    <property type="entry name" value="Urease, subunit C, domain 1"/>
    <property type="match status" value="2"/>
</dbReference>
<evidence type="ECO:0000259" key="2">
    <source>
        <dbReference type="Pfam" id="PF01979"/>
    </source>
</evidence>
<dbReference type="GO" id="GO:0019700">
    <property type="term" value="P:organic phosphonate catabolic process"/>
    <property type="evidence" value="ECO:0007669"/>
    <property type="project" value="InterPro"/>
</dbReference>
<dbReference type="InterPro" id="IPR011059">
    <property type="entry name" value="Metal-dep_hydrolase_composite"/>
</dbReference>
<dbReference type="RefSeq" id="WP_119150735.1">
    <property type="nucleotide sequence ID" value="NZ_JBHSOV010000035.1"/>
</dbReference>
<dbReference type="Proteomes" id="UP000266340">
    <property type="component" value="Unassembled WGS sequence"/>
</dbReference>
<accession>A0A398CSC4</accession>
<dbReference type="InterPro" id="IPR032466">
    <property type="entry name" value="Metal_Hydrolase"/>
</dbReference>
<reference evidence="3 4" key="1">
    <citation type="submission" date="2018-09" db="EMBL/GenBank/DDBJ databases">
        <title>Cohnella cavernae sp. nov., isolated from a karst cave.</title>
        <authorList>
            <person name="Zhu H."/>
        </authorList>
    </citation>
    <scope>NUCLEOTIDE SEQUENCE [LARGE SCALE GENOMIC DNA]</scope>
    <source>
        <strain evidence="3 4">K2E09-144</strain>
    </source>
</reference>
<dbReference type="GO" id="GO:0016810">
    <property type="term" value="F:hydrolase activity, acting on carbon-nitrogen (but not peptide) bonds"/>
    <property type="evidence" value="ECO:0007669"/>
    <property type="project" value="InterPro"/>
</dbReference>
<dbReference type="PANTHER" id="PTHR43135:SF3">
    <property type="entry name" value="ALPHA-D-RIBOSE 1-METHYLPHOSPHONATE 5-TRIPHOSPHATE DIPHOSPHATASE"/>
    <property type="match status" value="1"/>
</dbReference>
<organism evidence="3 4">
    <name type="scientific">Cohnella faecalis</name>
    <dbReference type="NCBI Taxonomy" id="2315694"/>
    <lineage>
        <taxon>Bacteria</taxon>
        <taxon>Bacillati</taxon>
        <taxon>Bacillota</taxon>
        <taxon>Bacilli</taxon>
        <taxon>Bacillales</taxon>
        <taxon>Paenibacillaceae</taxon>
        <taxon>Cohnella</taxon>
    </lineage>
</organism>
<proteinExistence type="predicted"/>
<dbReference type="NCBIfam" id="NF011984">
    <property type="entry name" value="PRK15446.1-5"/>
    <property type="match status" value="1"/>
</dbReference>
<dbReference type="SUPFAM" id="SSF51556">
    <property type="entry name" value="Metallo-dependent hydrolases"/>
    <property type="match status" value="1"/>
</dbReference>
<gene>
    <name evidence="3" type="ORF">D3H35_18755</name>
</gene>
<dbReference type="OrthoDB" id="9776488at2"/>
<feature type="domain" description="Amidohydrolase-related" evidence="2">
    <location>
        <begin position="199"/>
        <end position="373"/>
    </location>
</feature>
<dbReference type="EC" id="3.6.1.63" evidence="3"/>
<dbReference type="InterPro" id="IPR051781">
    <property type="entry name" value="Metallo-dep_Hydrolase"/>
</dbReference>
<sequence length="400" mass="43170">MNGKRLVVRGGNVVLPDGVVKADVVAENGIIQSVDYAGSKSSAVETIDESKDRIIEAEGAWVLPGLVDIHCDTIEKEVEPRPGTLFPMEMAFLQYERKLAGHGITTMMHSLSFGVGLSLRGEHLVSQLIDLIRSCSRERAMIRHGVHLRYEVSQPTGIPLARRLIEEGAIDYLSLMDHAPGIGQYARPGAFQRYVMKNQGVSLDEVEKIVEELQERRAKVDWNALRELTAFARSRGIAVASHDDDSEEAVNRSLAFGADISEFPLNGATAAYAKKQGMGVCVGAPNIVRGGSHDGNLKAAEAIVAGDANLLCSDYHPASLLHAVFALAKEGVALERAVRMATLEPAIAMGRGAEIGSLEPGKRADLIVVDTVRECPLVRCTVVDGVTVYETRDFSGAKSF</sequence>
<dbReference type="InterPro" id="IPR012696">
    <property type="entry name" value="PhnM"/>
</dbReference>
<dbReference type="NCBIfam" id="NF011987">
    <property type="entry name" value="PRK15446.2-3"/>
    <property type="match status" value="1"/>
</dbReference>